<dbReference type="SUPFAM" id="SSF161084">
    <property type="entry name" value="MAPEG domain-like"/>
    <property type="match status" value="1"/>
</dbReference>
<comment type="caution">
    <text evidence="7">The sequence shown here is derived from an EMBL/GenBank/DDBJ whole genome shotgun (WGS) entry which is preliminary data.</text>
</comment>
<dbReference type="InterPro" id="IPR001129">
    <property type="entry name" value="Membr-assoc_MAPEG"/>
</dbReference>
<evidence type="ECO:0000313" key="7">
    <source>
        <dbReference type="EMBL" id="TKA37916.1"/>
    </source>
</evidence>
<evidence type="ECO:0000256" key="3">
    <source>
        <dbReference type="ARBA" id="ARBA00022989"/>
    </source>
</evidence>
<gene>
    <name evidence="7" type="ORF">B0A54_10518</name>
</gene>
<feature type="transmembrane region" description="Helical" evidence="6">
    <location>
        <begin position="13"/>
        <end position="32"/>
    </location>
</feature>
<dbReference type="GO" id="GO:0016020">
    <property type="term" value="C:membrane"/>
    <property type="evidence" value="ECO:0007669"/>
    <property type="project" value="UniProtKB-SubCell"/>
</dbReference>
<dbReference type="AlphaFoldDB" id="A0A4U0US98"/>
<evidence type="ECO:0000256" key="4">
    <source>
        <dbReference type="ARBA" id="ARBA00023136"/>
    </source>
</evidence>
<organism evidence="7 8">
    <name type="scientific">Friedmanniomyces endolithicus</name>
    <dbReference type="NCBI Taxonomy" id="329885"/>
    <lineage>
        <taxon>Eukaryota</taxon>
        <taxon>Fungi</taxon>
        <taxon>Dikarya</taxon>
        <taxon>Ascomycota</taxon>
        <taxon>Pezizomycotina</taxon>
        <taxon>Dothideomycetes</taxon>
        <taxon>Dothideomycetidae</taxon>
        <taxon>Mycosphaerellales</taxon>
        <taxon>Teratosphaeriaceae</taxon>
        <taxon>Friedmanniomyces</taxon>
    </lineage>
</organism>
<reference evidence="7 8" key="1">
    <citation type="submission" date="2017-03" db="EMBL/GenBank/DDBJ databases">
        <title>Genomes of endolithic fungi from Antarctica.</title>
        <authorList>
            <person name="Coleine C."/>
            <person name="Masonjones S."/>
            <person name="Stajich J.E."/>
        </authorList>
    </citation>
    <scope>NUCLEOTIDE SEQUENCE [LARGE SCALE GENOMIC DNA]</scope>
    <source>
        <strain evidence="7 8">CCFEE 5311</strain>
    </source>
</reference>
<keyword evidence="3 6" id="KW-1133">Transmembrane helix</keyword>
<evidence type="ECO:0000256" key="2">
    <source>
        <dbReference type="ARBA" id="ARBA00022692"/>
    </source>
</evidence>
<dbReference type="PANTHER" id="PTHR35371:SF1">
    <property type="entry name" value="BLR7753 PROTEIN"/>
    <property type="match status" value="1"/>
</dbReference>
<keyword evidence="4 6" id="KW-0472">Membrane</keyword>
<name>A0A4U0US98_9PEZI</name>
<dbReference type="PANTHER" id="PTHR35371">
    <property type="entry name" value="INNER MEMBRANE PROTEIN"/>
    <property type="match status" value="1"/>
</dbReference>
<feature type="compositionally biased region" description="Low complexity" evidence="5">
    <location>
        <begin position="55"/>
        <end position="67"/>
    </location>
</feature>
<evidence type="ECO:0000256" key="5">
    <source>
        <dbReference type="SAM" id="MobiDB-lite"/>
    </source>
</evidence>
<protein>
    <submittedName>
        <fullName evidence="7">Uncharacterized protein</fullName>
    </submittedName>
</protein>
<evidence type="ECO:0000313" key="8">
    <source>
        <dbReference type="Proteomes" id="UP000310066"/>
    </source>
</evidence>
<feature type="region of interest" description="Disordered" evidence="5">
    <location>
        <begin position="41"/>
        <end position="67"/>
    </location>
</feature>
<proteinExistence type="predicted"/>
<dbReference type="Pfam" id="PF01124">
    <property type="entry name" value="MAPEG"/>
    <property type="match status" value="1"/>
</dbReference>
<dbReference type="Gene3D" id="1.20.120.550">
    <property type="entry name" value="Membrane associated eicosanoid/glutathione metabolism-like domain"/>
    <property type="match status" value="1"/>
</dbReference>
<evidence type="ECO:0000256" key="1">
    <source>
        <dbReference type="ARBA" id="ARBA00004370"/>
    </source>
</evidence>
<dbReference type="Proteomes" id="UP000310066">
    <property type="component" value="Unassembled WGS sequence"/>
</dbReference>
<sequence length="176" mass="18874">MTSYLPNLAHDNLSFYTIPVVFIVALAPRVFITNASKVATNKPVSDKTKSPPPSSTQTVSSDDSAVDSKTQARIQRAGAAMNNSLQNMGIFAAAVTAGNAAGVGAGRMNALSLGYVGVRFAYNHVYIFQDLLPPVTRTAAYMTGVMLCMAMFVQAGMTMNARTLLHNILMQFLKYV</sequence>
<comment type="subcellular location">
    <subcellularLocation>
        <location evidence="1">Membrane</location>
    </subcellularLocation>
</comment>
<accession>A0A4U0US98</accession>
<dbReference type="InterPro" id="IPR023352">
    <property type="entry name" value="MAPEG-like_dom_sf"/>
</dbReference>
<evidence type="ECO:0000256" key="6">
    <source>
        <dbReference type="SAM" id="Phobius"/>
    </source>
</evidence>
<feature type="transmembrane region" description="Helical" evidence="6">
    <location>
        <begin position="139"/>
        <end position="157"/>
    </location>
</feature>
<dbReference type="EMBL" id="NAJP01000048">
    <property type="protein sequence ID" value="TKA37916.1"/>
    <property type="molecule type" value="Genomic_DNA"/>
</dbReference>
<dbReference type="OrthoDB" id="2122304at2759"/>
<keyword evidence="2 6" id="KW-0812">Transmembrane</keyword>